<organism evidence="3 4">
    <name type="scientific">Phytophthora fragariaefolia</name>
    <dbReference type="NCBI Taxonomy" id="1490495"/>
    <lineage>
        <taxon>Eukaryota</taxon>
        <taxon>Sar</taxon>
        <taxon>Stramenopiles</taxon>
        <taxon>Oomycota</taxon>
        <taxon>Peronosporomycetes</taxon>
        <taxon>Peronosporales</taxon>
        <taxon>Peronosporaceae</taxon>
        <taxon>Phytophthora</taxon>
    </lineage>
</organism>
<feature type="compositionally biased region" description="Basic and acidic residues" evidence="2">
    <location>
        <begin position="1463"/>
        <end position="1483"/>
    </location>
</feature>
<feature type="region of interest" description="Disordered" evidence="2">
    <location>
        <begin position="1354"/>
        <end position="1445"/>
    </location>
</feature>
<keyword evidence="1" id="KW-0175">Coiled coil</keyword>
<feature type="compositionally biased region" description="Basic and acidic residues" evidence="2">
    <location>
        <begin position="1354"/>
        <end position="1363"/>
    </location>
</feature>
<feature type="compositionally biased region" description="Basic and acidic residues" evidence="2">
    <location>
        <begin position="50"/>
        <end position="74"/>
    </location>
</feature>
<feature type="compositionally biased region" description="Acidic residues" evidence="2">
    <location>
        <begin position="204"/>
        <end position="214"/>
    </location>
</feature>
<feature type="region of interest" description="Disordered" evidence="2">
    <location>
        <begin position="197"/>
        <end position="216"/>
    </location>
</feature>
<accession>A0A9W6XYF9</accession>
<feature type="region of interest" description="Disordered" evidence="2">
    <location>
        <begin position="1203"/>
        <end position="1229"/>
    </location>
</feature>
<dbReference type="OrthoDB" id="75762at2759"/>
<feature type="compositionally biased region" description="Basic and acidic residues" evidence="2">
    <location>
        <begin position="1210"/>
        <end position="1229"/>
    </location>
</feature>
<feature type="region of interest" description="Disordered" evidence="2">
    <location>
        <begin position="227"/>
        <end position="249"/>
    </location>
</feature>
<protein>
    <submittedName>
        <fullName evidence="3">Unnamed protein product</fullName>
    </submittedName>
</protein>
<name>A0A9W6XYF9_9STRA</name>
<evidence type="ECO:0000313" key="4">
    <source>
        <dbReference type="Proteomes" id="UP001165121"/>
    </source>
</evidence>
<dbReference type="EMBL" id="BSXT01002656">
    <property type="protein sequence ID" value="GMF50159.1"/>
    <property type="molecule type" value="Genomic_DNA"/>
</dbReference>
<feature type="region of interest" description="Disordered" evidence="2">
    <location>
        <begin position="1566"/>
        <end position="1606"/>
    </location>
</feature>
<feature type="coiled-coil region" evidence="1">
    <location>
        <begin position="862"/>
        <end position="889"/>
    </location>
</feature>
<feature type="coiled-coil region" evidence="1">
    <location>
        <begin position="263"/>
        <end position="521"/>
    </location>
</feature>
<feature type="region of interest" description="Disordered" evidence="2">
    <location>
        <begin position="124"/>
        <end position="143"/>
    </location>
</feature>
<feature type="compositionally biased region" description="Polar residues" evidence="2">
    <location>
        <begin position="1484"/>
        <end position="1504"/>
    </location>
</feature>
<feature type="compositionally biased region" description="Low complexity" evidence="2">
    <location>
        <begin position="1425"/>
        <end position="1441"/>
    </location>
</feature>
<evidence type="ECO:0000313" key="3">
    <source>
        <dbReference type="EMBL" id="GMF50159.1"/>
    </source>
</evidence>
<feature type="compositionally biased region" description="Low complexity" evidence="2">
    <location>
        <begin position="127"/>
        <end position="143"/>
    </location>
</feature>
<evidence type="ECO:0000256" key="1">
    <source>
        <dbReference type="SAM" id="Coils"/>
    </source>
</evidence>
<evidence type="ECO:0000256" key="2">
    <source>
        <dbReference type="SAM" id="MobiDB-lite"/>
    </source>
</evidence>
<dbReference type="Proteomes" id="UP001165121">
    <property type="component" value="Unassembled WGS sequence"/>
</dbReference>
<feature type="coiled-coil region" evidence="1">
    <location>
        <begin position="692"/>
        <end position="722"/>
    </location>
</feature>
<sequence length="1606" mass="183097">MEMLSQISADAAHDLTLDTVDTPPQSGALKMEQPPSSSPSSPELMLNLDDLSRDGARDDLVTIGDHEEEQKESNGEEDSPIQRQIQARRGQLDRDAKRMETRLQRNLKQQQAHFARQRKLLEGLRAGQDSSPSSNGSDSPQSIDSEDCIAIQRANSLKKGATATKTQFRFQKDDLTNIGSLARQRTQLNRVERTHRHFPVPEDNLNDEDGDDDSNAQGMLRRIKETARAEFRRQRLPSGASSTTVKGGCETRTKVPTEFFEEMQQQEASNDALRRQLELLRRLQLENNRFRQEARLLRERNEALKERDEIREREVKRLRDELSEMDARAQQDQSSLATAAQTAHKLKVAQKRLAAAQGEIREFQTALQEARDARDQIQVNSQSEISDLILEVKRWKRNTKQLRQQENRSGEELDFYKKTIAALEEEVAERRSQLKDARREIANLSGIVEEKTAQCESVETSAADCVKRMEEGIEALQKTHSQEREKRKKVENVRSNMQMQMDRMQTENGLLLEKQRELEHQLLVFKEHWKERKLAYQDQLQRFAAQLEEHVAKHKSDATTIGSMRQDYEVLENHLAEVEASTKNLKLEVAAEVRSAQKQVEALRKYVEGALHNSNDADDAGLDVSVGPERSRREEVWQEVPQLQVIHGAISALRNEIMNVVHEFQRSRHLVRQQGSKLALAVERSTELEHLRAEDAAKMKELREQRKLAEQAREIISQEKIQVLKWSEQACAKSEELEAELRNCGQLVIRVRKELHRALRTEDDWDGHDSIDSESLARLLSALAKEINAIVSMRDHWRLESEAQATSAHESQAEARALEKELAAKTGEFKQSLEEMERAHSKNAQEQKLHFEQCIGDVDSERTDLEKKLQEESARLAEAEGNIGKLQHVVDGFEQDLPVFAAILHLFVLVVQPLILQVSELLVQKRLLSRENAEFAQAHEQIECIGQVLKEMIPGSPPNEEKIRERQRRRVFRRIVIAVFAINRFQHFSTSPTSSSDESAYGLCAPLKAVRSRKRACALSSPPIVIKILPPQQTLPRLSLRPLLERLKKMDITEKVAEVLESSSASSCHVPSSFGSLILKVVMAINPAAKELLVANTNGTFHCEALLERRRRPTRKKTGSHDDVMAEYDSAPVAEEGIPTVALIRKRILALGKRVEDLHYQRNSLQKENYEFQFQLDQQATSLKDMEALMKKTEVLQEEITALRNQNDQESQRTQEERGAKEQEIRSREDELVEAQAKIETLQFEVSNAEGRIAQIEAEKASLRLELDQLKTSSIEEEVKADKSKAAARRQEEEVRSLKQAVKKAHELYQKVSWQLEQEVQEKSTLQTVVNHMRHQQAQAERELREEKLRELEKSFNDGHESGEDGLEVGAERRGKTGRRPTSQSSNVKKKSPYLPEVGIISRGESPRRRCENSMLSLSDQDKCASPSASVSPLPPRASRSALRRSEEVERFLSEWQQLDVSKALRDFPPPEREVRFRDDASDTSRLSLVKSSTSPTNPSLNDARQTQSQTSRRRAEIDKVNAAVHDYMDRIDDKLNKMYGIPPSSAIPRSSYVAGECKPREDRICPRANVGENGSGWEANSSSSSFKADEIRVQQYHSDVDSYDD</sequence>
<feature type="coiled-coil region" evidence="1">
    <location>
        <begin position="561"/>
        <end position="588"/>
    </location>
</feature>
<comment type="caution">
    <text evidence="3">The sequence shown here is derived from an EMBL/GenBank/DDBJ whole genome shotgun (WGS) entry which is preliminary data.</text>
</comment>
<feature type="coiled-coil region" evidence="1">
    <location>
        <begin position="808"/>
        <end position="835"/>
    </location>
</feature>
<feature type="region of interest" description="Disordered" evidence="2">
    <location>
        <begin position="1"/>
        <end position="96"/>
    </location>
</feature>
<gene>
    <name evidence="3" type="ORF">Pfra01_001995400</name>
</gene>
<feature type="region of interest" description="Disordered" evidence="2">
    <location>
        <begin position="1463"/>
        <end position="1517"/>
    </location>
</feature>
<reference evidence="3" key="1">
    <citation type="submission" date="2023-04" db="EMBL/GenBank/DDBJ databases">
        <title>Phytophthora fragariaefolia NBRC 109709.</title>
        <authorList>
            <person name="Ichikawa N."/>
            <person name="Sato H."/>
            <person name="Tonouchi N."/>
        </authorList>
    </citation>
    <scope>NUCLEOTIDE SEQUENCE</scope>
    <source>
        <strain evidence="3">NBRC 109709</strain>
    </source>
</reference>
<proteinExistence type="predicted"/>
<keyword evidence="4" id="KW-1185">Reference proteome</keyword>